<accession>A0A072NY22</accession>
<dbReference type="Proteomes" id="UP000027920">
    <property type="component" value="Unassembled WGS sequence"/>
</dbReference>
<dbReference type="HOGENOM" id="CLU_158814_1_0_1"/>
<dbReference type="InterPro" id="IPR015813">
    <property type="entry name" value="Pyrv/PenolPyrv_kinase-like_dom"/>
</dbReference>
<comment type="caution">
    <text evidence="1">The sequence shown here is derived from an EMBL/GenBank/DDBJ whole genome shotgun (WGS) entry which is preliminary data.</text>
</comment>
<dbReference type="SUPFAM" id="SSF51621">
    <property type="entry name" value="Phosphoenolpyruvate/pyruvate domain"/>
    <property type="match status" value="1"/>
</dbReference>
<name>A0A072NY22_9EURO</name>
<dbReference type="GO" id="GO:0003824">
    <property type="term" value="F:catalytic activity"/>
    <property type="evidence" value="ECO:0007669"/>
    <property type="project" value="InterPro"/>
</dbReference>
<dbReference type="GeneID" id="25286076"/>
<dbReference type="Gene3D" id="3.20.20.60">
    <property type="entry name" value="Phosphoenolpyruvate-binding domains"/>
    <property type="match status" value="1"/>
</dbReference>
<keyword evidence="2" id="KW-1185">Reference proteome</keyword>
<protein>
    <submittedName>
        <fullName evidence="1">Uncharacterized protein</fullName>
    </submittedName>
</protein>
<evidence type="ECO:0000313" key="1">
    <source>
        <dbReference type="EMBL" id="KEF52759.1"/>
    </source>
</evidence>
<dbReference type="OrthoDB" id="1923844at2759"/>
<dbReference type="STRING" id="1182545.A0A072NY22"/>
<dbReference type="VEuPathDB" id="FungiDB:A1O9_11176"/>
<dbReference type="InterPro" id="IPR040442">
    <property type="entry name" value="Pyrv_kinase-like_dom_sf"/>
</dbReference>
<organism evidence="1 2">
    <name type="scientific">Exophiala aquamarina CBS 119918</name>
    <dbReference type="NCBI Taxonomy" id="1182545"/>
    <lineage>
        <taxon>Eukaryota</taxon>
        <taxon>Fungi</taxon>
        <taxon>Dikarya</taxon>
        <taxon>Ascomycota</taxon>
        <taxon>Pezizomycotina</taxon>
        <taxon>Eurotiomycetes</taxon>
        <taxon>Chaetothyriomycetidae</taxon>
        <taxon>Chaetothyriales</taxon>
        <taxon>Herpotrichiellaceae</taxon>
        <taxon>Exophiala</taxon>
    </lineage>
</organism>
<proteinExistence type="predicted"/>
<gene>
    <name evidence="1" type="ORF">A1O9_11176</name>
</gene>
<sequence length="89" mass="9515">MPSVAPKPVLLNMVEHGATPSITLAEAQQLGFDIIIFPFAAIFPAYELKKAGTTGVAAEYTLKKRFTIVGLEEATALDTRAGENMYSAV</sequence>
<dbReference type="AlphaFoldDB" id="A0A072NY22"/>
<dbReference type="RefSeq" id="XP_013255349.1">
    <property type="nucleotide sequence ID" value="XM_013399895.1"/>
</dbReference>
<evidence type="ECO:0000313" key="2">
    <source>
        <dbReference type="Proteomes" id="UP000027920"/>
    </source>
</evidence>
<dbReference type="EMBL" id="AMGV01000016">
    <property type="protein sequence ID" value="KEF52759.1"/>
    <property type="molecule type" value="Genomic_DNA"/>
</dbReference>
<reference evidence="1 2" key="1">
    <citation type="submission" date="2013-03" db="EMBL/GenBank/DDBJ databases">
        <title>The Genome Sequence of Exophiala aquamarina CBS 119918.</title>
        <authorList>
            <consortium name="The Broad Institute Genomics Platform"/>
            <person name="Cuomo C."/>
            <person name="de Hoog S."/>
            <person name="Gorbushina A."/>
            <person name="Walker B."/>
            <person name="Young S.K."/>
            <person name="Zeng Q."/>
            <person name="Gargeya S."/>
            <person name="Fitzgerald M."/>
            <person name="Haas B."/>
            <person name="Abouelleil A."/>
            <person name="Allen A.W."/>
            <person name="Alvarado L."/>
            <person name="Arachchi H.M."/>
            <person name="Berlin A.M."/>
            <person name="Chapman S.B."/>
            <person name="Gainer-Dewar J."/>
            <person name="Goldberg J."/>
            <person name="Griggs A."/>
            <person name="Gujja S."/>
            <person name="Hansen M."/>
            <person name="Howarth C."/>
            <person name="Imamovic A."/>
            <person name="Ireland A."/>
            <person name="Larimer J."/>
            <person name="McCowan C."/>
            <person name="Murphy C."/>
            <person name="Pearson M."/>
            <person name="Poon T.W."/>
            <person name="Priest M."/>
            <person name="Roberts A."/>
            <person name="Saif S."/>
            <person name="Shea T."/>
            <person name="Sisk P."/>
            <person name="Sykes S."/>
            <person name="Wortman J."/>
            <person name="Nusbaum C."/>
            <person name="Birren B."/>
        </authorList>
    </citation>
    <scope>NUCLEOTIDE SEQUENCE [LARGE SCALE GENOMIC DNA]</scope>
    <source>
        <strain evidence="1 2">CBS 119918</strain>
    </source>
</reference>